<organism evidence="1">
    <name type="scientific">Escherichia phage fEgEco12</name>
    <dbReference type="NCBI Taxonomy" id="3158837"/>
    <lineage>
        <taxon>Viruses</taxon>
        <taxon>Duplodnaviria</taxon>
        <taxon>Heunggongvirae</taxon>
        <taxon>Uroviricota</taxon>
        <taxon>Caudoviricetes</taxon>
    </lineage>
</organism>
<dbReference type="GO" id="GO:0008233">
    <property type="term" value="F:peptidase activity"/>
    <property type="evidence" value="ECO:0007669"/>
    <property type="project" value="UniProtKB-KW"/>
</dbReference>
<protein>
    <submittedName>
        <fullName evidence="1">Prohead core protein protease</fullName>
    </submittedName>
</protein>
<sequence>MSMIREWSSFNDSKVVLEHRDNGLGGRDCYLRGIAIQADQRNLNERIYPLAEITKAVNNMAQRLAKGESILVECDHPETLTINLDRVAAMITKVWMEGANGMAEIKLLDTAHGTNIRKMLEAGVKLGVSSRGSGNVDYNGIVSDFEIITIDIVAQPSAPEAYPTAVFESLMSKYGSPCNSPKKITESKTVNNVDSEIYDFFKKLKG</sequence>
<evidence type="ECO:0000313" key="1">
    <source>
        <dbReference type="EMBL" id="XBS49430.1"/>
    </source>
</evidence>
<keyword evidence="1" id="KW-0645">Protease</keyword>
<proteinExistence type="predicted"/>
<dbReference type="InterPro" id="IPR005082">
    <property type="entry name" value="Peptidase_U9_T4_prohead"/>
</dbReference>
<reference evidence="1" key="1">
    <citation type="submission" date="2024-05" db="EMBL/GenBank/DDBJ databases">
        <authorList>
            <person name="Badawy S."/>
            <person name="Skurnik M."/>
        </authorList>
    </citation>
    <scope>NUCLEOTIDE SEQUENCE</scope>
</reference>
<keyword evidence="1" id="KW-0378">Hydrolase</keyword>
<dbReference type="GO" id="GO:0006508">
    <property type="term" value="P:proteolysis"/>
    <property type="evidence" value="ECO:0007669"/>
    <property type="project" value="UniProtKB-KW"/>
</dbReference>
<dbReference type="EMBL" id="PP777464">
    <property type="protein sequence ID" value="XBS49430.1"/>
    <property type="molecule type" value="Genomic_DNA"/>
</dbReference>
<dbReference type="Pfam" id="PF03420">
    <property type="entry name" value="Peptidase_S77"/>
    <property type="match status" value="1"/>
</dbReference>
<accession>A0AAU7PH49</accession>
<name>A0AAU7PH49_9CAUD</name>